<feature type="transmembrane region" description="Helical" evidence="6">
    <location>
        <begin position="101"/>
        <end position="122"/>
    </location>
</feature>
<name>A0A9W8EKY6_9FUNG</name>
<evidence type="ECO:0000256" key="3">
    <source>
        <dbReference type="ARBA" id="ARBA00022692"/>
    </source>
</evidence>
<dbReference type="GO" id="GO:0005886">
    <property type="term" value="C:plasma membrane"/>
    <property type="evidence" value="ECO:0007669"/>
    <property type="project" value="TreeGrafter"/>
</dbReference>
<keyword evidence="4 6" id="KW-1133">Transmembrane helix</keyword>
<evidence type="ECO:0000256" key="1">
    <source>
        <dbReference type="ARBA" id="ARBA00004141"/>
    </source>
</evidence>
<comment type="caution">
    <text evidence="7">The sequence shown here is derived from an EMBL/GenBank/DDBJ whole genome shotgun (WGS) entry which is preliminary data.</text>
</comment>
<organism evidence="7 8">
    <name type="scientific">Coemansia thaxteri</name>
    <dbReference type="NCBI Taxonomy" id="2663907"/>
    <lineage>
        <taxon>Eukaryota</taxon>
        <taxon>Fungi</taxon>
        <taxon>Fungi incertae sedis</taxon>
        <taxon>Zoopagomycota</taxon>
        <taxon>Kickxellomycotina</taxon>
        <taxon>Kickxellomycetes</taxon>
        <taxon>Kickxellales</taxon>
        <taxon>Kickxellaceae</taxon>
        <taxon>Coemansia</taxon>
    </lineage>
</organism>
<dbReference type="Pfam" id="PF03649">
    <property type="entry name" value="UPF0014"/>
    <property type="match status" value="1"/>
</dbReference>
<gene>
    <name evidence="7" type="ORF">H4R26_001653</name>
</gene>
<dbReference type="EMBL" id="JANBQF010000077">
    <property type="protein sequence ID" value="KAJ2005978.1"/>
    <property type="molecule type" value="Genomic_DNA"/>
</dbReference>
<feature type="transmembrane region" description="Helical" evidence="6">
    <location>
        <begin position="70"/>
        <end position="89"/>
    </location>
</feature>
<evidence type="ECO:0000256" key="5">
    <source>
        <dbReference type="ARBA" id="ARBA00023136"/>
    </source>
</evidence>
<comment type="subcellular location">
    <subcellularLocation>
        <location evidence="1">Membrane</location>
        <topology evidence="1">Multi-pass membrane protein</topology>
    </subcellularLocation>
</comment>
<feature type="transmembrane region" description="Helical" evidence="6">
    <location>
        <begin position="232"/>
        <end position="256"/>
    </location>
</feature>
<evidence type="ECO:0000313" key="7">
    <source>
        <dbReference type="EMBL" id="KAJ2005978.1"/>
    </source>
</evidence>
<feature type="transmembrane region" description="Helical" evidence="6">
    <location>
        <begin position="192"/>
        <end position="212"/>
    </location>
</feature>
<dbReference type="PANTHER" id="PTHR30028">
    <property type="entry name" value="UPF0014 INNER MEMBRANE PROTEIN YBBM-RELATED"/>
    <property type="match status" value="1"/>
</dbReference>
<reference evidence="7" key="1">
    <citation type="submission" date="2022-07" db="EMBL/GenBank/DDBJ databases">
        <title>Phylogenomic reconstructions and comparative analyses of Kickxellomycotina fungi.</title>
        <authorList>
            <person name="Reynolds N.K."/>
            <person name="Stajich J.E."/>
            <person name="Barry K."/>
            <person name="Grigoriev I.V."/>
            <person name="Crous P."/>
            <person name="Smith M.E."/>
        </authorList>
    </citation>
    <scope>NUCLEOTIDE SEQUENCE</scope>
    <source>
        <strain evidence="7">IMI 214461</strain>
    </source>
</reference>
<dbReference type="InterPro" id="IPR005226">
    <property type="entry name" value="UPF0014_fam"/>
</dbReference>
<keyword evidence="3 6" id="KW-0812">Transmembrane</keyword>
<dbReference type="OrthoDB" id="432685at2759"/>
<protein>
    <submittedName>
        <fullName evidence="7">Uncharacterized protein</fullName>
    </submittedName>
</protein>
<accession>A0A9W8EKY6</accession>
<evidence type="ECO:0000256" key="6">
    <source>
        <dbReference type="SAM" id="Phobius"/>
    </source>
</evidence>
<evidence type="ECO:0000256" key="2">
    <source>
        <dbReference type="ARBA" id="ARBA00005268"/>
    </source>
</evidence>
<keyword evidence="8" id="KW-1185">Reference proteome</keyword>
<dbReference type="PANTHER" id="PTHR30028:SF0">
    <property type="entry name" value="PROTEIN ALUMINUM SENSITIVE 3"/>
    <property type="match status" value="1"/>
</dbReference>
<feature type="transmembrane region" description="Helical" evidence="6">
    <location>
        <begin position="134"/>
        <end position="157"/>
    </location>
</feature>
<feature type="transmembrane region" description="Helical" evidence="6">
    <location>
        <begin position="12"/>
        <end position="35"/>
    </location>
</feature>
<evidence type="ECO:0000256" key="4">
    <source>
        <dbReference type="ARBA" id="ARBA00022989"/>
    </source>
</evidence>
<keyword evidence="5 6" id="KW-0472">Membrane</keyword>
<dbReference type="Proteomes" id="UP001150907">
    <property type="component" value="Unassembled WGS sequence"/>
</dbReference>
<feature type="transmembrane region" description="Helical" evidence="6">
    <location>
        <begin position="42"/>
        <end position="64"/>
    </location>
</feature>
<evidence type="ECO:0000313" key="8">
    <source>
        <dbReference type="Proteomes" id="UP001150907"/>
    </source>
</evidence>
<sequence length="345" mass="36352">MAEHNGGELQQLSWGNVAIASLLLLINVALSAWLGLGMSRSLVVSAVRCVAQLTVLGMVLNQVFSTENPVYIFGMTLGLGTLAAFEVTYWRSKQRFPGMLAGTFVAITSNAVGVALFGNALSLNMQPAYTAVKFIPTVGMLFGSCMIGVSIGVNAVMGSLDTHRDRIESSLAYGASRWETMKPVVAASLKSALVPTITNMSVTGLISIPGMMTGWVLGGANVLQAARYQQVIMFMLTASTASSTLFAVIFCASVLIDRTPMLRLDLLTSTSVKQPNSSGSQGEVGAISPSLSRMTLLRAKCRPKSDLCLSRRSSPLTASSVSVSRSPTIQSPSTVRLVSGASLGR</sequence>
<comment type="similarity">
    <text evidence="2">Belongs to the UPF0014 family.</text>
</comment>
<proteinExistence type="inferred from homology"/>
<dbReference type="AlphaFoldDB" id="A0A9W8EKY6"/>